<dbReference type="GeneID" id="303305737"/>
<dbReference type="InterPro" id="IPR001789">
    <property type="entry name" value="Sig_transdc_resp-reg_receiver"/>
</dbReference>
<feature type="domain" description="OmpR/PhoB-type" evidence="9">
    <location>
        <begin position="141"/>
        <end position="249"/>
    </location>
</feature>
<dbReference type="SUPFAM" id="SSF52172">
    <property type="entry name" value="CheY-like"/>
    <property type="match status" value="1"/>
</dbReference>
<dbReference type="PROSITE" id="PS51755">
    <property type="entry name" value="OMPR_PHOB"/>
    <property type="match status" value="1"/>
</dbReference>
<keyword evidence="1" id="KW-0597">Phosphoprotein</keyword>
<evidence type="ECO:0000313" key="11">
    <source>
        <dbReference type="Proteomes" id="UP000606115"/>
    </source>
</evidence>
<dbReference type="CDD" id="cd00383">
    <property type="entry name" value="trans_reg_C"/>
    <property type="match status" value="1"/>
</dbReference>
<keyword evidence="4 7" id="KW-0238">DNA-binding</keyword>
<gene>
    <name evidence="10" type="ORF">GCM10007173_34050</name>
</gene>
<organism evidence="10 11">
    <name type="scientific">Glutamicibacter ardleyensis</name>
    <dbReference type="NCBI Taxonomy" id="225894"/>
    <lineage>
        <taxon>Bacteria</taxon>
        <taxon>Bacillati</taxon>
        <taxon>Actinomycetota</taxon>
        <taxon>Actinomycetes</taxon>
        <taxon>Micrococcales</taxon>
        <taxon>Micrococcaceae</taxon>
        <taxon>Glutamicibacter</taxon>
    </lineage>
</organism>
<dbReference type="InterPro" id="IPR036388">
    <property type="entry name" value="WH-like_DNA-bd_sf"/>
</dbReference>
<evidence type="ECO:0000256" key="5">
    <source>
        <dbReference type="ARBA" id="ARBA00023163"/>
    </source>
</evidence>
<dbReference type="InterPro" id="IPR016032">
    <property type="entry name" value="Sig_transdc_resp-reg_C-effctor"/>
</dbReference>
<keyword evidence="11" id="KW-1185">Reference proteome</keyword>
<evidence type="ECO:0000259" key="9">
    <source>
        <dbReference type="PROSITE" id="PS51755"/>
    </source>
</evidence>
<dbReference type="SMART" id="SM00862">
    <property type="entry name" value="Trans_reg_C"/>
    <property type="match status" value="1"/>
</dbReference>
<dbReference type="Gene3D" id="1.10.10.10">
    <property type="entry name" value="Winged helix-like DNA-binding domain superfamily/Winged helix DNA-binding domain"/>
    <property type="match status" value="1"/>
</dbReference>
<evidence type="ECO:0000313" key="10">
    <source>
        <dbReference type="EMBL" id="GGJ72276.1"/>
    </source>
</evidence>
<dbReference type="InterPro" id="IPR039420">
    <property type="entry name" value="WalR-like"/>
</dbReference>
<evidence type="ECO:0000256" key="2">
    <source>
        <dbReference type="ARBA" id="ARBA00023012"/>
    </source>
</evidence>
<evidence type="ECO:0000256" key="7">
    <source>
        <dbReference type="PROSITE-ProRule" id="PRU01091"/>
    </source>
</evidence>
<keyword evidence="3" id="KW-0805">Transcription regulation</keyword>
<dbReference type="PANTHER" id="PTHR48111">
    <property type="entry name" value="REGULATOR OF RPOS"/>
    <property type="match status" value="1"/>
</dbReference>
<feature type="domain" description="Response regulatory" evidence="8">
    <location>
        <begin position="10"/>
        <end position="123"/>
    </location>
</feature>
<evidence type="ECO:0000259" key="8">
    <source>
        <dbReference type="PROSITE" id="PS50110"/>
    </source>
</evidence>
<comment type="caution">
    <text evidence="6">Lacks conserved residue(s) required for the propagation of feature annotation.</text>
</comment>
<dbReference type="PANTHER" id="PTHR48111:SF1">
    <property type="entry name" value="TWO-COMPONENT RESPONSE REGULATOR ORR33"/>
    <property type="match status" value="1"/>
</dbReference>
<evidence type="ECO:0000256" key="1">
    <source>
        <dbReference type="ARBA" id="ARBA00022553"/>
    </source>
</evidence>
<feature type="DNA-binding region" description="OmpR/PhoB-type" evidence="7">
    <location>
        <begin position="141"/>
        <end position="249"/>
    </location>
</feature>
<dbReference type="SMART" id="SM00448">
    <property type="entry name" value="REC"/>
    <property type="match status" value="1"/>
</dbReference>
<protein>
    <submittedName>
        <fullName evidence="10">Sensory transduction protein</fullName>
    </submittedName>
</protein>
<dbReference type="Pfam" id="PF00072">
    <property type="entry name" value="Response_reg"/>
    <property type="match status" value="1"/>
</dbReference>
<dbReference type="SUPFAM" id="SSF46894">
    <property type="entry name" value="C-terminal effector domain of the bipartite response regulators"/>
    <property type="match status" value="1"/>
</dbReference>
<name>A0ABQ2DT11_9MICC</name>
<dbReference type="Proteomes" id="UP000606115">
    <property type="component" value="Unassembled WGS sequence"/>
</dbReference>
<dbReference type="InterPro" id="IPR011006">
    <property type="entry name" value="CheY-like_superfamily"/>
</dbReference>
<dbReference type="Pfam" id="PF00486">
    <property type="entry name" value="Trans_reg_C"/>
    <property type="match status" value="1"/>
</dbReference>
<dbReference type="RefSeq" id="WP_188687276.1">
    <property type="nucleotide sequence ID" value="NZ_BMKX01000011.1"/>
</dbReference>
<evidence type="ECO:0000256" key="3">
    <source>
        <dbReference type="ARBA" id="ARBA00023015"/>
    </source>
</evidence>
<dbReference type="EMBL" id="BMKX01000011">
    <property type="protein sequence ID" value="GGJ72276.1"/>
    <property type="molecule type" value="Genomic_DNA"/>
</dbReference>
<evidence type="ECO:0000256" key="4">
    <source>
        <dbReference type="ARBA" id="ARBA00023125"/>
    </source>
</evidence>
<accession>A0ABQ2DT11</accession>
<dbReference type="PROSITE" id="PS50110">
    <property type="entry name" value="RESPONSE_REGULATORY"/>
    <property type="match status" value="1"/>
</dbReference>
<keyword evidence="2" id="KW-0902">Two-component regulatory system</keyword>
<dbReference type="Gene3D" id="3.40.50.2300">
    <property type="match status" value="1"/>
</dbReference>
<keyword evidence="5" id="KW-0804">Transcription</keyword>
<proteinExistence type="predicted"/>
<comment type="caution">
    <text evidence="10">The sequence shown here is derived from an EMBL/GenBank/DDBJ whole genome shotgun (WGS) entry which is preliminary data.</text>
</comment>
<evidence type="ECO:0000256" key="6">
    <source>
        <dbReference type="PROSITE-ProRule" id="PRU00169"/>
    </source>
</evidence>
<sequence>MAGLVGENRKAVVIEHEFETRAVLSRMLKHVGFVVQEASTGEEGVDLATRSNPEVIVVGYGLRDIDGHETLRRISARVNALLLAVLETNDEFEVVHAYDSGADGVVAKPIKKREFRARVDSFVRRQDNINNLLALRERRADQILRHRNLALNVVTWQVTIDDVPVKLTATEFSLLRALLVYPGHVRSKKELARILGDEDELDAVDLYVSPAAVRSIEVHIANLRRKLGDSAREERWIETVRGVGYRMIGPHETE</sequence>
<reference evidence="11" key="1">
    <citation type="journal article" date="2019" name="Int. J. Syst. Evol. Microbiol.">
        <title>The Global Catalogue of Microorganisms (GCM) 10K type strain sequencing project: providing services to taxonomists for standard genome sequencing and annotation.</title>
        <authorList>
            <consortium name="The Broad Institute Genomics Platform"/>
            <consortium name="The Broad Institute Genome Sequencing Center for Infectious Disease"/>
            <person name="Wu L."/>
            <person name="Ma J."/>
        </authorList>
    </citation>
    <scope>NUCLEOTIDE SEQUENCE [LARGE SCALE GENOMIC DNA]</scope>
    <source>
        <strain evidence="11">CGMCC 1.3685</strain>
    </source>
</reference>
<dbReference type="InterPro" id="IPR001867">
    <property type="entry name" value="OmpR/PhoB-type_DNA-bd"/>
</dbReference>